<dbReference type="Gene3D" id="1.25.40.620">
    <property type="match status" value="1"/>
</dbReference>
<dbReference type="CDD" id="cd16383">
    <property type="entry name" value="GUN4"/>
    <property type="match status" value="1"/>
</dbReference>
<reference evidence="3 4" key="1">
    <citation type="journal article" date="2007" name="Photosyn. Res.">
        <title>Complete nucleotide sequence of the freshwater unicellular cyanobacterium Synechococcus elongatus PCC 6301 chromosome: gene content and organization.</title>
        <authorList>
            <person name="Sugita C."/>
            <person name="Ogata K."/>
            <person name="Shikata M."/>
            <person name="Jikuya H."/>
            <person name="Takano J."/>
            <person name="Furumichi M."/>
            <person name="Kanehisa M."/>
            <person name="Omata T."/>
            <person name="Sugiura M."/>
            <person name="Sugita M."/>
        </authorList>
    </citation>
    <scope>NUCLEOTIDE SEQUENCE [LARGE SCALE GENOMIC DNA]</scope>
    <source>
        <strain evidence="4">ATCC 27144 / PCC 6301 / SAUG 1402/1</strain>
    </source>
</reference>
<dbReference type="InterPro" id="IPR032192">
    <property type="entry name" value="GUN4_N"/>
</dbReference>
<dbReference type="PANTHER" id="PTHR34800">
    <property type="entry name" value="TETRAPYRROLE-BINDING PROTEIN, CHLOROPLASTIC"/>
    <property type="match status" value="1"/>
</dbReference>
<organism evidence="3 4">
    <name type="scientific">Synechococcus sp. (strain ATCC 27144 / PCC 6301 / SAUG 1402/1)</name>
    <name type="common">Anacystis nidulans</name>
    <dbReference type="NCBI Taxonomy" id="269084"/>
    <lineage>
        <taxon>Bacteria</taxon>
        <taxon>Bacillati</taxon>
        <taxon>Cyanobacteriota</taxon>
        <taxon>Cyanophyceae</taxon>
        <taxon>Synechococcales</taxon>
        <taxon>Synechococcaceae</taxon>
        <taxon>Synechococcus</taxon>
    </lineage>
</organism>
<proteinExistence type="predicted"/>
<dbReference type="GeneID" id="72430755"/>
<dbReference type="InterPro" id="IPR008629">
    <property type="entry name" value="GUN4-like"/>
</dbReference>
<dbReference type="SUPFAM" id="SSF48371">
    <property type="entry name" value="ARM repeat"/>
    <property type="match status" value="1"/>
</dbReference>
<dbReference type="GO" id="GO:0046906">
    <property type="term" value="F:tetrapyrrole binding"/>
    <property type="evidence" value="ECO:0007669"/>
    <property type="project" value="TreeGrafter"/>
</dbReference>
<evidence type="ECO:0000313" key="3">
    <source>
        <dbReference type="EMBL" id="BAD80402.1"/>
    </source>
</evidence>
<dbReference type="SUPFAM" id="SSF140869">
    <property type="entry name" value="GUN4-like"/>
    <property type="match status" value="1"/>
</dbReference>
<feature type="domain" description="GUN4 N-terminal ARM-like repeat" evidence="2">
    <location>
        <begin position="4"/>
        <end position="85"/>
    </location>
</feature>
<dbReference type="InterPro" id="IPR037215">
    <property type="entry name" value="GUN4-like_sf"/>
</dbReference>
<protein>
    <recommendedName>
        <fullName evidence="5">GUN4-like domain-containing protein</fullName>
    </recommendedName>
</protein>
<dbReference type="AlphaFoldDB" id="A0A0H3K5D5"/>
<dbReference type="eggNOG" id="COG4249">
    <property type="taxonomic scope" value="Bacteria"/>
</dbReference>
<evidence type="ECO:0000259" key="1">
    <source>
        <dbReference type="Pfam" id="PF05419"/>
    </source>
</evidence>
<sequence length="239" mass="27641">MTSSLSSPGLDLEQLRQRLRSKSDRPRRQAITQLLSLGEPGIEVLKDYLQDCRDRGFDWVAGTIFRELLALQDEAIALYLAEAFPFGLLYLPSEKGIDYQPIQDALIEGDWQEADRLTTVKLCELAGTAAKTRKWLYYTEVLNFPRLDLETIDKLWRVYSEDKFGFSVQRELWLSVDRVWEQLWPRIGWKQGNIWTRYPGAFTWSVEAPRGHLPLTNQLRGARVMAALLEHPAFSEPQP</sequence>
<dbReference type="GO" id="GO:0030288">
    <property type="term" value="C:outer membrane-bounded periplasmic space"/>
    <property type="evidence" value="ECO:0007669"/>
    <property type="project" value="TreeGrafter"/>
</dbReference>
<dbReference type="Proteomes" id="UP000001175">
    <property type="component" value="Chromosome"/>
</dbReference>
<dbReference type="InterPro" id="IPR016024">
    <property type="entry name" value="ARM-type_fold"/>
</dbReference>
<accession>A0A0H3K5D5</accession>
<dbReference type="KEGG" id="syc:syc2212_d"/>
<gene>
    <name evidence="3" type="primary">ycf53</name>
    <name evidence="3" type="ordered locus">syc2212_d</name>
</gene>
<dbReference type="PANTHER" id="PTHR34800:SF1">
    <property type="entry name" value="TETRAPYRROLE-BINDING PROTEIN, CHLOROPLASTIC"/>
    <property type="match status" value="1"/>
</dbReference>
<evidence type="ECO:0000313" key="4">
    <source>
        <dbReference type="Proteomes" id="UP000001175"/>
    </source>
</evidence>
<evidence type="ECO:0000259" key="2">
    <source>
        <dbReference type="Pfam" id="PF16416"/>
    </source>
</evidence>
<dbReference type="Pfam" id="PF16416">
    <property type="entry name" value="GUN4_N"/>
    <property type="match status" value="1"/>
</dbReference>
<dbReference type="EMBL" id="AP008231">
    <property type="protein sequence ID" value="BAD80402.1"/>
    <property type="molecule type" value="Genomic_DNA"/>
</dbReference>
<evidence type="ECO:0008006" key="5">
    <source>
        <dbReference type="Google" id="ProtNLM"/>
    </source>
</evidence>
<dbReference type="RefSeq" id="WP_011244522.1">
    <property type="nucleotide sequence ID" value="NC_006576.1"/>
</dbReference>
<feature type="domain" description="GUN4-like" evidence="1">
    <location>
        <begin position="93"/>
        <end position="232"/>
    </location>
</feature>
<name>A0A0H3K5D5_SYNP6</name>
<dbReference type="Pfam" id="PF05419">
    <property type="entry name" value="GUN4"/>
    <property type="match status" value="1"/>
</dbReference>
<dbReference type="Gene3D" id="1.10.10.1770">
    <property type="entry name" value="Gun4-like"/>
    <property type="match status" value="1"/>
</dbReference>